<comment type="function">
    <text evidence="8">Zinc phosphodiesterase, which displays some tRNA 3'-processing endonuclease activity. Probably involved in tRNA maturation, by removing a 3'-trailer from precursor tRNA.</text>
</comment>
<comment type="cofactor">
    <cofactor evidence="8">
        <name>Zn(2+)</name>
        <dbReference type="ChEBI" id="CHEBI:29105"/>
    </cofactor>
    <text evidence="8">Binds 2 Zn(2+) ions.</text>
</comment>
<keyword evidence="10" id="KW-1185">Reference proteome</keyword>
<dbReference type="PANTHER" id="PTHR46018:SF2">
    <property type="entry name" value="ZINC PHOSPHODIESTERASE ELAC PROTEIN 1"/>
    <property type="match status" value="1"/>
</dbReference>
<keyword evidence="5 8" id="KW-0255">Endonuclease</keyword>
<feature type="binding site" evidence="8">
    <location>
        <position position="267"/>
    </location>
    <ligand>
        <name>Zn(2+)</name>
        <dbReference type="ChEBI" id="CHEBI:29105"/>
        <label>2</label>
        <note>catalytic</note>
    </ligand>
</feature>
<feature type="binding site" evidence="8">
    <location>
        <position position="66"/>
    </location>
    <ligand>
        <name>Zn(2+)</name>
        <dbReference type="ChEBI" id="CHEBI:29105"/>
        <label>2</label>
        <note>catalytic</note>
    </ligand>
</feature>
<dbReference type="SUPFAM" id="SSF56281">
    <property type="entry name" value="Metallo-hydrolase/oxidoreductase"/>
    <property type="match status" value="1"/>
</dbReference>
<comment type="caution">
    <text evidence="9">The sequence shown here is derived from an EMBL/GenBank/DDBJ whole genome shotgun (WGS) entry which is preliminary data.</text>
</comment>
<evidence type="ECO:0000313" key="9">
    <source>
        <dbReference type="EMBL" id="MDI3322685.1"/>
    </source>
</evidence>
<keyword evidence="2 8" id="KW-0819">tRNA processing</keyword>
<comment type="subunit">
    <text evidence="1 8">Homodimer.</text>
</comment>
<dbReference type="NCBIfam" id="NF000801">
    <property type="entry name" value="PRK00055.1-3"/>
    <property type="match status" value="1"/>
</dbReference>
<feature type="binding site" evidence="8">
    <location>
        <position position="63"/>
    </location>
    <ligand>
        <name>Zn(2+)</name>
        <dbReference type="ChEBI" id="CHEBI:29105"/>
        <label>1</label>
        <note>catalytic</note>
    </ligand>
</feature>
<reference evidence="9 10" key="1">
    <citation type="submission" date="2023-05" db="EMBL/GenBank/DDBJ databases">
        <title>Genome sequence of Pinibacter sp. MAH-24.</title>
        <authorList>
            <person name="Huq M.A."/>
        </authorList>
    </citation>
    <scope>NUCLEOTIDE SEQUENCE [LARGE SCALE GENOMIC DNA]</scope>
    <source>
        <strain evidence="9 10">MAH-24</strain>
    </source>
</reference>
<keyword evidence="7 8" id="KW-0862">Zinc</keyword>
<dbReference type="EMBL" id="JASBRG010000008">
    <property type="protein sequence ID" value="MDI3322685.1"/>
    <property type="molecule type" value="Genomic_DNA"/>
</dbReference>
<keyword evidence="3 8" id="KW-0540">Nuclease</keyword>
<evidence type="ECO:0000256" key="5">
    <source>
        <dbReference type="ARBA" id="ARBA00022759"/>
    </source>
</evidence>
<organism evidence="9 10">
    <name type="scientific">Pinibacter soli</name>
    <dbReference type="NCBI Taxonomy" id="3044211"/>
    <lineage>
        <taxon>Bacteria</taxon>
        <taxon>Pseudomonadati</taxon>
        <taxon>Bacteroidota</taxon>
        <taxon>Chitinophagia</taxon>
        <taxon>Chitinophagales</taxon>
        <taxon>Chitinophagaceae</taxon>
        <taxon>Pinibacter</taxon>
    </lineage>
</organism>
<dbReference type="InterPro" id="IPR036866">
    <property type="entry name" value="RibonucZ/Hydroxyglut_hydro"/>
</dbReference>
<dbReference type="EC" id="3.1.26.11" evidence="8"/>
<evidence type="ECO:0000256" key="4">
    <source>
        <dbReference type="ARBA" id="ARBA00022723"/>
    </source>
</evidence>
<feature type="binding site" evidence="8">
    <location>
        <position position="209"/>
    </location>
    <ligand>
        <name>Zn(2+)</name>
        <dbReference type="ChEBI" id="CHEBI:29105"/>
        <label>2</label>
        <note>catalytic</note>
    </ligand>
</feature>
<dbReference type="PANTHER" id="PTHR46018">
    <property type="entry name" value="ZINC PHOSPHODIESTERASE ELAC PROTEIN 1"/>
    <property type="match status" value="1"/>
</dbReference>
<dbReference type="CDD" id="cd07717">
    <property type="entry name" value="RNaseZ_ZiPD-like_MBL-fold"/>
    <property type="match status" value="1"/>
</dbReference>
<comment type="similarity">
    <text evidence="8">Belongs to the RNase Z family.</text>
</comment>
<dbReference type="HAMAP" id="MF_01818">
    <property type="entry name" value="RNase_Z_BN"/>
    <property type="match status" value="1"/>
</dbReference>
<keyword evidence="4 8" id="KW-0479">Metal-binding</keyword>
<dbReference type="Gene3D" id="3.60.15.10">
    <property type="entry name" value="Ribonuclease Z/Hydroxyacylglutathione hydrolase-like"/>
    <property type="match status" value="1"/>
</dbReference>
<sequence>MLGLTILGNNSALPAFDRHPTAQVLTLEDQLFLIDCGEGTQMQLAKYKIRRSRINHIFISHLHGDHYFGLIGLITSMGLLGRTQDLHLFGPEPLQAIINLQLKVADTALPYQLIFHPLRGDEVIMQEEKIKVSCFKVSHRIECWGFRFDQVKAPRRINPDKTRQYEIPAAFYERLKWGEDYTTKTGEVIKNEWVTEAAPKARSYAYSADTVYDESLVEKVYKVEVLYHETTYLKDLEDRAALRFHCTTTQAATIALKANATQLLIGHFSSKYETLELFEKEAREVFPNTLLAIEGVTYRF</sequence>
<dbReference type="GO" id="GO:0042781">
    <property type="term" value="F:3'-tRNA processing endoribonuclease activity"/>
    <property type="evidence" value="ECO:0007669"/>
    <property type="project" value="UniProtKB-EC"/>
</dbReference>
<feature type="binding site" evidence="8">
    <location>
        <position position="61"/>
    </location>
    <ligand>
        <name>Zn(2+)</name>
        <dbReference type="ChEBI" id="CHEBI:29105"/>
        <label>1</label>
        <note>catalytic</note>
    </ligand>
</feature>
<evidence type="ECO:0000256" key="8">
    <source>
        <dbReference type="HAMAP-Rule" id="MF_01818"/>
    </source>
</evidence>
<evidence type="ECO:0000256" key="1">
    <source>
        <dbReference type="ARBA" id="ARBA00011738"/>
    </source>
</evidence>
<feature type="binding site" evidence="8">
    <location>
        <position position="65"/>
    </location>
    <ligand>
        <name>Zn(2+)</name>
        <dbReference type="ChEBI" id="CHEBI:29105"/>
        <label>2</label>
        <note>catalytic</note>
    </ligand>
</feature>
<feature type="binding site" evidence="8">
    <location>
        <position position="209"/>
    </location>
    <ligand>
        <name>Zn(2+)</name>
        <dbReference type="ChEBI" id="CHEBI:29105"/>
        <label>1</label>
        <note>catalytic</note>
    </ligand>
</feature>
<keyword evidence="6 8" id="KW-0378">Hydrolase</keyword>
<dbReference type="Proteomes" id="UP001226434">
    <property type="component" value="Unassembled WGS sequence"/>
</dbReference>
<evidence type="ECO:0000256" key="6">
    <source>
        <dbReference type="ARBA" id="ARBA00022801"/>
    </source>
</evidence>
<comment type="catalytic activity">
    <reaction evidence="8">
        <text>Endonucleolytic cleavage of RNA, removing extra 3' nucleotides from tRNA precursor, generating 3' termini of tRNAs. A 3'-hydroxy group is left at the tRNA terminus and a 5'-phosphoryl group is left at the trailer molecule.</text>
        <dbReference type="EC" id="3.1.26.11"/>
    </reaction>
</comment>
<dbReference type="RefSeq" id="WP_282336831.1">
    <property type="nucleotide sequence ID" value="NZ_JASBRG010000008.1"/>
</dbReference>
<evidence type="ECO:0000256" key="7">
    <source>
        <dbReference type="ARBA" id="ARBA00022833"/>
    </source>
</evidence>
<gene>
    <name evidence="8" type="primary">rnz</name>
    <name evidence="9" type="ORF">QJ048_23040</name>
</gene>
<dbReference type="InterPro" id="IPR013471">
    <property type="entry name" value="RNase_Z/BN"/>
</dbReference>
<evidence type="ECO:0000256" key="3">
    <source>
        <dbReference type="ARBA" id="ARBA00022722"/>
    </source>
</evidence>
<protein>
    <recommendedName>
        <fullName evidence="8">Ribonuclease Z</fullName>
        <shortName evidence="8">RNase Z</shortName>
        <ecNumber evidence="8">3.1.26.11</ecNumber>
    </recommendedName>
    <alternativeName>
        <fullName evidence="8">tRNA 3 endonuclease</fullName>
    </alternativeName>
    <alternativeName>
        <fullName evidence="8">tRNase Z</fullName>
    </alternativeName>
</protein>
<evidence type="ECO:0000313" key="10">
    <source>
        <dbReference type="Proteomes" id="UP001226434"/>
    </source>
</evidence>
<dbReference type="Pfam" id="PF23023">
    <property type="entry name" value="Anti-Pycsar_Apyc1"/>
    <property type="match status" value="1"/>
</dbReference>
<name>A0ABT6RJE0_9BACT</name>
<proteinExistence type="inferred from homology"/>
<feature type="binding site" evidence="8">
    <location>
        <position position="139"/>
    </location>
    <ligand>
        <name>Zn(2+)</name>
        <dbReference type="ChEBI" id="CHEBI:29105"/>
        <label>1</label>
        <note>catalytic</note>
    </ligand>
</feature>
<evidence type="ECO:0000256" key="2">
    <source>
        <dbReference type="ARBA" id="ARBA00022694"/>
    </source>
</evidence>
<accession>A0ABT6RJE0</accession>
<feature type="active site" description="Proton acceptor" evidence="8">
    <location>
        <position position="65"/>
    </location>
</feature>